<evidence type="ECO:0000259" key="17">
    <source>
        <dbReference type="PROSITE" id="PS51198"/>
    </source>
</evidence>
<dbReference type="SUPFAM" id="SSF52540">
    <property type="entry name" value="P-loop containing nucleoside triphosphate hydrolases"/>
    <property type="match status" value="1"/>
</dbReference>
<keyword evidence="5 15" id="KW-0378">Hydrolase</keyword>
<evidence type="ECO:0000256" key="6">
    <source>
        <dbReference type="ARBA" id="ARBA00022806"/>
    </source>
</evidence>
<keyword evidence="2" id="KW-0540">Nuclease</keyword>
<dbReference type="InterPro" id="IPR013986">
    <property type="entry name" value="DExx_box_DNA_helicase_dom_sf"/>
</dbReference>
<accession>A0A7W3JS56</accession>
<dbReference type="EMBL" id="JACGWU010000001">
    <property type="protein sequence ID" value="MBA8828200.1"/>
    <property type="molecule type" value="Genomic_DNA"/>
</dbReference>
<evidence type="ECO:0000313" key="19">
    <source>
        <dbReference type="EMBL" id="MBA8828200.1"/>
    </source>
</evidence>
<proteinExistence type="inferred from homology"/>
<keyword evidence="20" id="KW-1185">Reference proteome</keyword>
<evidence type="ECO:0000259" key="18">
    <source>
        <dbReference type="PROSITE" id="PS51217"/>
    </source>
</evidence>
<keyword evidence="6 15" id="KW-0347">Helicase</keyword>
<dbReference type="PANTHER" id="PTHR11070">
    <property type="entry name" value="UVRD / RECB / PCRA DNA HELICASE FAMILY MEMBER"/>
    <property type="match status" value="1"/>
</dbReference>
<dbReference type="Gene3D" id="1.10.10.160">
    <property type="match status" value="1"/>
</dbReference>
<dbReference type="RefSeq" id="WP_182483650.1">
    <property type="nucleotide sequence ID" value="NZ_JACGWU010000001.1"/>
</dbReference>
<feature type="domain" description="UvrD-like helicase C-terminal" evidence="18">
    <location>
        <begin position="325"/>
        <end position="629"/>
    </location>
</feature>
<evidence type="ECO:0000256" key="3">
    <source>
        <dbReference type="ARBA" id="ARBA00022741"/>
    </source>
</evidence>
<evidence type="ECO:0000256" key="4">
    <source>
        <dbReference type="ARBA" id="ARBA00022763"/>
    </source>
</evidence>
<evidence type="ECO:0000313" key="20">
    <source>
        <dbReference type="Proteomes" id="UP000524237"/>
    </source>
</evidence>
<dbReference type="GO" id="GO:0000725">
    <property type="term" value="P:recombinational repair"/>
    <property type="evidence" value="ECO:0007669"/>
    <property type="project" value="TreeGrafter"/>
</dbReference>
<protein>
    <recommendedName>
        <fullName evidence="13">DNA 3'-5' helicase</fullName>
        <ecNumber evidence="13">5.6.2.4</ecNumber>
    </recommendedName>
</protein>
<evidence type="ECO:0000256" key="7">
    <source>
        <dbReference type="ARBA" id="ARBA00022839"/>
    </source>
</evidence>
<dbReference type="PROSITE" id="PS51198">
    <property type="entry name" value="UVRD_HELICASE_ATP_BIND"/>
    <property type="match status" value="1"/>
</dbReference>
<evidence type="ECO:0000256" key="11">
    <source>
        <dbReference type="ARBA" id="ARBA00023235"/>
    </source>
</evidence>
<gene>
    <name evidence="19" type="ORF">FB555_000271</name>
</gene>
<evidence type="ECO:0000256" key="8">
    <source>
        <dbReference type="ARBA" id="ARBA00022840"/>
    </source>
</evidence>
<dbReference type="Gene3D" id="3.40.50.300">
    <property type="entry name" value="P-loop containing nucleotide triphosphate hydrolases"/>
    <property type="match status" value="2"/>
</dbReference>
<keyword evidence="3 15" id="KW-0547">Nucleotide-binding</keyword>
<feature type="binding site" evidence="15">
    <location>
        <begin position="39"/>
        <end position="46"/>
    </location>
    <ligand>
        <name>ATP</name>
        <dbReference type="ChEBI" id="CHEBI:30616"/>
    </ligand>
</feature>
<comment type="similarity">
    <text evidence="1">Belongs to the helicase family. UvrD subfamily.</text>
</comment>
<dbReference type="InterPro" id="IPR027417">
    <property type="entry name" value="P-loop_NTPase"/>
</dbReference>
<evidence type="ECO:0000256" key="5">
    <source>
        <dbReference type="ARBA" id="ARBA00022801"/>
    </source>
</evidence>
<dbReference type="GO" id="GO:0033202">
    <property type="term" value="C:DNA helicase complex"/>
    <property type="evidence" value="ECO:0007669"/>
    <property type="project" value="TreeGrafter"/>
</dbReference>
<keyword evidence="7 19" id="KW-0269">Exonuclease</keyword>
<name>A0A7W3JS56_9MICO</name>
<dbReference type="InterPro" id="IPR014016">
    <property type="entry name" value="UvrD-like_ATP-bd"/>
</dbReference>
<dbReference type="AlphaFoldDB" id="A0A7W3JS56"/>
<feature type="domain" description="UvrD-like helicase ATP-binding" evidence="17">
    <location>
        <begin position="18"/>
        <end position="317"/>
    </location>
</feature>
<evidence type="ECO:0000256" key="15">
    <source>
        <dbReference type="PROSITE-ProRule" id="PRU00560"/>
    </source>
</evidence>
<dbReference type="GO" id="GO:0003677">
    <property type="term" value="F:DNA binding"/>
    <property type="evidence" value="ECO:0007669"/>
    <property type="project" value="UniProtKB-KW"/>
</dbReference>
<feature type="region of interest" description="Disordered" evidence="16">
    <location>
        <begin position="1016"/>
        <end position="1037"/>
    </location>
</feature>
<dbReference type="GO" id="GO:0005829">
    <property type="term" value="C:cytosol"/>
    <property type="evidence" value="ECO:0007669"/>
    <property type="project" value="TreeGrafter"/>
</dbReference>
<evidence type="ECO:0000256" key="16">
    <source>
        <dbReference type="SAM" id="MobiDB-lite"/>
    </source>
</evidence>
<dbReference type="Gene3D" id="3.90.320.10">
    <property type="match status" value="1"/>
</dbReference>
<feature type="region of interest" description="Disordered" evidence="16">
    <location>
        <begin position="726"/>
        <end position="745"/>
    </location>
</feature>
<feature type="compositionally biased region" description="Basic and acidic residues" evidence="16">
    <location>
        <begin position="1016"/>
        <end position="1027"/>
    </location>
</feature>
<dbReference type="InterPro" id="IPR011335">
    <property type="entry name" value="Restrct_endonuc-II-like"/>
</dbReference>
<evidence type="ECO:0000256" key="1">
    <source>
        <dbReference type="ARBA" id="ARBA00009922"/>
    </source>
</evidence>
<dbReference type="GO" id="GO:0004527">
    <property type="term" value="F:exonuclease activity"/>
    <property type="evidence" value="ECO:0007669"/>
    <property type="project" value="UniProtKB-KW"/>
</dbReference>
<keyword evidence="9" id="KW-0238">DNA-binding</keyword>
<keyword evidence="8 15" id="KW-0067">ATP-binding</keyword>
<dbReference type="InterPro" id="IPR011604">
    <property type="entry name" value="PDDEXK-like_dom_sf"/>
</dbReference>
<comment type="caution">
    <text evidence="19">The sequence shown here is derived from an EMBL/GenBank/DDBJ whole genome shotgun (WGS) entry which is preliminary data.</text>
</comment>
<sequence>MAETRFIPTAHEQLSAHTLDASQRAVLDAPLTQSAVVVGAPGSGKTSLVKALIAHRVEGGLSPDDIIILTPGRQAANRLRDVLATILHSATNGAMARTPMSLAFSLAAEKAARDGMEAPRLLTGSEQDQILRDLLEGDIADGTGPRWPESLSPEVRASRIFRTELRELFARCVDTQRLPGSDDLPTRLRELGTRAGREEWVAASEFWRTYIDTISQAKTHYFDSSEMVAIAALALRDPATMPQTKLVVVDDAQELTYGAANMLRAFADRGVPILLFGDPDVASTTFRGAVPNLLGEASTYLGVAVATHVLKNVHRHSTTIRMAVSAVTDRIGTASAGTQRQAAALTPSGRGLVAAPSSAAAVTLLERGSQSTEWAAVARILREHHIFGDIPYSRMVVIVRNGGLVSHVARALAVHEVPSRTLVSDRSLRDQPIVRALISVVDVALNRSPLTLALTNELLLSSLGGLSILDLRRLRLSLRHEELLAGGTRTGEELLPESIAAAGRLVSIDSRPARRAARFSQLLADTAALGATGGSIEELLWCVWEGSKLSDLWAADALGSGLVADDANRNLDSVMALFTSAKRFVEREPDRPAADFISELLAADIPEDTLAPQSLGQSVLVCTPTAVVGAEYDVVVVASLQEGIWPNLRLRGSLLHPQDIVEAHYAESPPVEDPRRQVVEDELRMFALSLSRATCHVLVTATRNEDAQPSPFFRLLASLEAKANPDLPAGFPSAPSTEWRRDLPQGRDVPLSLRGLVGELRRSLVEESGRESADRETEPVSAALVELAFAQVPGANPDGWYGLRGPSTDKPLVDFLAEPDQLVNVSPSKLEAWEKNQLGWFISSTVGSQSSTAMGVGSLFHSVIEAVGDKRMTALAPQDLWQPIHDRWHELSFEAPWESVREQRRAFKMVGALSAYLQEFEASGAQVVAVECEFTVPVGQARLHGFIDRVEKDRDGNIVIVDLKTGAVPSGKNAEDHPQLLCYQFALVHDGVDNVEPGSSLGGARLLYLRGKEKTASAQATEREKNPEVSADSASEVPPYTYKTLNQSALTHELNVEGIDPIVNMEERIKKAATGMAGSSFTFVVYTREERGEYDSKYESRIHVVKAVSA</sequence>
<evidence type="ECO:0000256" key="14">
    <source>
        <dbReference type="ARBA" id="ARBA00048988"/>
    </source>
</evidence>
<dbReference type="InterPro" id="IPR000212">
    <property type="entry name" value="DNA_helicase_UvrD/REP"/>
</dbReference>
<dbReference type="GO" id="GO:0005524">
    <property type="term" value="F:ATP binding"/>
    <property type="evidence" value="ECO:0007669"/>
    <property type="project" value="UniProtKB-UniRule"/>
</dbReference>
<evidence type="ECO:0000256" key="2">
    <source>
        <dbReference type="ARBA" id="ARBA00022722"/>
    </source>
</evidence>
<dbReference type="PROSITE" id="PS51217">
    <property type="entry name" value="UVRD_HELICASE_CTER"/>
    <property type="match status" value="1"/>
</dbReference>
<dbReference type="Pfam" id="PF00580">
    <property type="entry name" value="UvrD-helicase"/>
    <property type="match status" value="1"/>
</dbReference>
<keyword evidence="10" id="KW-0234">DNA repair</keyword>
<dbReference type="InterPro" id="IPR038726">
    <property type="entry name" value="PDDEXK_AddAB-type"/>
</dbReference>
<evidence type="ECO:0000256" key="10">
    <source>
        <dbReference type="ARBA" id="ARBA00023204"/>
    </source>
</evidence>
<dbReference type="SUPFAM" id="SSF52980">
    <property type="entry name" value="Restriction endonuclease-like"/>
    <property type="match status" value="1"/>
</dbReference>
<dbReference type="Gene3D" id="1.10.486.10">
    <property type="entry name" value="PCRA, domain 4"/>
    <property type="match status" value="1"/>
</dbReference>
<dbReference type="GO" id="GO:0043138">
    <property type="term" value="F:3'-5' DNA helicase activity"/>
    <property type="evidence" value="ECO:0007669"/>
    <property type="project" value="UniProtKB-EC"/>
</dbReference>
<dbReference type="Proteomes" id="UP000524237">
    <property type="component" value="Unassembled WGS sequence"/>
</dbReference>
<keyword evidence="4" id="KW-0227">DNA damage</keyword>
<evidence type="ECO:0000256" key="13">
    <source>
        <dbReference type="ARBA" id="ARBA00034808"/>
    </source>
</evidence>
<comment type="catalytic activity">
    <reaction evidence="12">
        <text>Couples ATP hydrolysis with the unwinding of duplex DNA by translocating in the 3'-5' direction.</text>
        <dbReference type="EC" id="5.6.2.4"/>
    </reaction>
</comment>
<organism evidence="19 20">
    <name type="scientific">Alpinimonas psychrophila</name>
    <dbReference type="NCBI Taxonomy" id="748908"/>
    <lineage>
        <taxon>Bacteria</taxon>
        <taxon>Bacillati</taxon>
        <taxon>Actinomycetota</taxon>
        <taxon>Actinomycetes</taxon>
        <taxon>Micrococcales</taxon>
        <taxon>Microbacteriaceae</taxon>
        <taxon>Alpinimonas</taxon>
    </lineage>
</organism>
<evidence type="ECO:0000256" key="12">
    <source>
        <dbReference type="ARBA" id="ARBA00034617"/>
    </source>
</evidence>
<dbReference type="PANTHER" id="PTHR11070:SF59">
    <property type="entry name" value="DNA 3'-5' HELICASE"/>
    <property type="match status" value="1"/>
</dbReference>
<dbReference type="EC" id="5.6.2.4" evidence="13"/>
<keyword evidence="11" id="KW-0413">Isomerase</keyword>
<dbReference type="InterPro" id="IPR014017">
    <property type="entry name" value="DNA_helicase_UvrD-like_C"/>
</dbReference>
<reference evidence="19 20" key="1">
    <citation type="submission" date="2020-07" db="EMBL/GenBank/DDBJ databases">
        <title>Sequencing the genomes of 1000 actinobacteria strains.</title>
        <authorList>
            <person name="Klenk H.-P."/>
        </authorList>
    </citation>
    <scope>NUCLEOTIDE SEQUENCE [LARGE SCALE GENOMIC DNA]</scope>
    <source>
        <strain evidence="19 20">DSM 23737</strain>
    </source>
</reference>
<dbReference type="Pfam" id="PF12705">
    <property type="entry name" value="PDDEXK_1"/>
    <property type="match status" value="1"/>
</dbReference>
<evidence type="ECO:0000256" key="9">
    <source>
        <dbReference type="ARBA" id="ARBA00023125"/>
    </source>
</evidence>
<comment type="catalytic activity">
    <reaction evidence="14">
        <text>ATP + H2O = ADP + phosphate + H(+)</text>
        <dbReference type="Rhea" id="RHEA:13065"/>
        <dbReference type="ChEBI" id="CHEBI:15377"/>
        <dbReference type="ChEBI" id="CHEBI:15378"/>
        <dbReference type="ChEBI" id="CHEBI:30616"/>
        <dbReference type="ChEBI" id="CHEBI:43474"/>
        <dbReference type="ChEBI" id="CHEBI:456216"/>
        <dbReference type="EC" id="5.6.2.4"/>
    </reaction>
</comment>